<proteinExistence type="predicted"/>
<gene>
    <name evidence="1" type="ORF">RPERSI_LOCUS15377</name>
</gene>
<evidence type="ECO:0000313" key="2">
    <source>
        <dbReference type="Proteomes" id="UP000789920"/>
    </source>
</evidence>
<reference evidence="1" key="1">
    <citation type="submission" date="2021-06" db="EMBL/GenBank/DDBJ databases">
        <authorList>
            <person name="Kallberg Y."/>
            <person name="Tangrot J."/>
            <person name="Rosling A."/>
        </authorList>
    </citation>
    <scope>NUCLEOTIDE SEQUENCE</scope>
    <source>
        <strain evidence="1">MA461A</strain>
    </source>
</reference>
<organism evidence="1 2">
    <name type="scientific">Racocetra persica</name>
    <dbReference type="NCBI Taxonomy" id="160502"/>
    <lineage>
        <taxon>Eukaryota</taxon>
        <taxon>Fungi</taxon>
        <taxon>Fungi incertae sedis</taxon>
        <taxon>Mucoromycota</taxon>
        <taxon>Glomeromycotina</taxon>
        <taxon>Glomeromycetes</taxon>
        <taxon>Diversisporales</taxon>
        <taxon>Gigasporaceae</taxon>
        <taxon>Racocetra</taxon>
    </lineage>
</organism>
<protein>
    <submittedName>
        <fullName evidence="1">18746_t:CDS:1</fullName>
    </submittedName>
</protein>
<dbReference type="Proteomes" id="UP000789920">
    <property type="component" value="Unassembled WGS sequence"/>
</dbReference>
<accession>A0ACA9QQF8</accession>
<comment type="caution">
    <text evidence="1">The sequence shown here is derived from an EMBL/GenBank/DDBJ whole genome shotgun (WGS) entry which is preliminary data.</text>
</comment>
<keyword evidence="2" id="KW-1185">Reference proteome</keyword>
<sequence length="158" mass="17941">MTHLDISAKGLEGPLDLSDFSNLEYLDCSDNCLTKLNLNNCRKLKNIKCSKDQLTTLTLSNLEKLEVLNCYDNYLTQIIYPSNPEKITWLEIQNNNLSLSDLSIFSRMRNLERLIIGNSDKNKISKGIYNKIEGSLGSLKDLNKLERLIINNTDIKAG</sequence>
<evidence type="ECO:0000313" key="1">
    <source>
        <dbReference type="EMBL" id="CAG8762356.1"/>
    </source>
</evidence>
<dbReference type="EMBL" id="CAJVQC010036878">
    <property type="protein sequence ID" value="CAG8762356.1"/>
    <property type="molecule type" value="Genomic_DNA"/>
</dbReference>
<name>A0ACA9QQF8_9GLOM</name>